<organism evidence="3 4">
    <name type="scientific">Arenibacterium halophilum</name>
    <dbReference type="NCBI Taxonomy" id="2583821"/>
    <lineage>
        <taxon>Bacteria</taxon>
        <taxon>Pseudomonadati</taxon>
        <taxon>Pseudomonadota</taxon>
        <taxon>Alphaproteobacteria</taxon>
        <taxon>Rhodobacterales</taxon>
        <taxon>Paracoccaceae</taxon>
        <taxon>Arenibacterium</taxon>
    </lineage>
</organism>
<dbReference type="Pfam" id="PF01381">
    <property type="entry name" value="HTH_3"/>
    <property type="match status" value="1"/>
</dbReference>
<keyword evidence="1" id="KW-0238">DNA-binding</keyword>
<sequence length="109" mass="12232">MDIGEQLFSLRQKSGESLQQVADKVGVSKAHVSELEKGRSKNPSFELVRKLAAHFGVRIDVLNGEAKEPNKTEMQIEPIHRSLQELTERDRNIVEQMIASMSVKTDAES</sequence>
<dbReference type="RefSeq" id="WP_138863636.1">
    <property type="nucleotide sequence ID" value="NZ_VCPC01000002.1"/>
</dbReference>
<dbReference type="SMART" id="SM00530">
    <property type="entry name" value="HTH_XRE"/>
    <property type="match status" value="1"/>
</dbReference>
<dbReference type="PANTHER" id="PTHR46558">
    <property type="entry name" value="TRACRIPTIONAL REGULATORY PROTEIN-RELATED-RELATED"/>
    <property type="match status" value="1"/>
</dbReference>
<proteinExistence type="predicted"/>
<evidence type="ECO:0000313" key="3">
    <source>
        <dbReference type="EMBL" id="TMV13080.1"/>
    </source>
</evidence>
<dbReference type="PANTHER" id="PTHR46558:SF11">
    <property type="entry name" value="HTH-TYPE TRANSCRIPTIONAL REGULATOR XRE"/>
    <property type="match status" value="1"/>
</dbReference>
<reference evidence="3 4" key="1">
    <citation type="submission" date="2019-05" db="EMBL/GenBank/DDBJ databases">
        <title>Marivita sp. nov. isolated from sea sediment.</title>
        <authorList>
            <person name="Kim W."/>
        </authorList>
    </citation>
    <scope>NUCLEOTIDE SEQUENCE [LARGE SCALE GENOMIC DNA]</scope>
    <source>
        <strain evidence="3 4">CAU 1492</strain>
    </source>
</reference>
<dbReference type="Gene3D" id="1.10.260.40">
    <property type="entry name" value="lambda repressor-like DNA-binding domains"/>
    <property type="match status" value="1"/>
</dbReference>
<dbReference type="Proteomes" id="UP001191082">
    <property type="component" value="Unassembled WGS sequence"/>
</dbReference>
<gene>
    <name evidence="3" type="ORF">FGK64_09850</name>
</gene>
<dbReference type="EMBL" id="VCPC01000002">
    <property type="protein sequence ID" value="TMV13080.1"/>
    <property type="molecule type" value="Genomic_DNA"/>
</dbReference>
<evidence type="ECO:0000256" key="1">
    <source>
        <dbReference type="ARBA" id="ARBA00023125"/>
    </source>
</evidence>
<dbReference type="CDD" id="cd00093">
    <property type="entry name" value="HTH_XRE"/>
    <property type="match status" value="1"/>
</dbReference>
<protein>
    <submittedName>
        <fullName evidence="3">Helix-turn-helix transcriptional regulator</fullName>
    </submittedName>
</protein>
<dbReference type="PROSITE" id="PS50943">
    <property type="entry name" value="HTH_CROC1"/>
    <property type="match status" value="1"/>
</dbReference>
<dbReference type="InterPro" id="IPR001387">
    <property type="entry name" value="Cro/C1-type_HTH"/>
</dbReference>
<comment type="caution">
    <text evidence="3">The sequence shown here is derived from an EMBL/GenBank/DDBJ whole genome shotgun (WGS) entry which is preliminary data.</text>
</comment>
<dbReference type="InterPro" id="IPR010982">
    <property type="entry name" value="Lambda_DNA-bd_dom_sf"/>
</dbReference>
<evidence type="ECO:0000259" key="2">
    <source>
        <dbReference type="PROSITE" id="PS50943"/>
    </source>
</evidence>
<accession>A0ABY2X9N1</accession>
<name>A0ABY2X9N1_9RHOB</name>
<evidence type="ECO:0000313" key="4">
    <source>
        <dbReference type="Proteomes" id="UP001191082"/>
    </source>
</evidence>
<feature type="domain" description="HTH cro/C1-type" evidence="2">
    <location>
        <begin position="10"/>
        <end position="62"/>
    </location>
</feature>
<keyword evidence="4" id="KW-1185">Reference proteome</keyword>
<dbReference type="SUPFAM" id="SSF47413">
    <property type="entry name" value="lambda repressor-like DNA-binding domains"/>
    <property type="match status" value="1"/>
</dbReference>